<dbReference type="EMBL" id="LPJR01000019">
    <property type="protein sequence ID" value="KWF33331.1"/>
    <property type="molecule type" value="Genomic_DNA"/>
</dbReference>
<protein>
    <submittedName>
        <fullName evidence="1">Uncharacterized protein</fullName>
    </submittedName>
</protein>
<name>A0A132EKS0_9BURK</name>
<dbReference type="AlphaFoldDB" id="A0A132EKS0"/>
<gene>
    <name evidence="1" type="ORF">WT56_09400</name>
</gene>
<comment type="caution">
    <text evidence="1">The sequence shown here is derived from an EMBL/GenBank/DDBJ whole genome shotgun (WGS) entry which is preliminary data.</text>
</comment>
<organism evidence="1 2">
    <name type="scientific">Burkholderia pseudomultivorans</name>
    <dbReference type="NCBI Taxonomy" id="1207504"/>
    <lineage>
        <taxon>Bacteria</taxon>
        <taxon>Pseudomonadati</taxon>
        <taxon>Pseudomonadota</taxon>
        <taxon>Betaproteobacteria</taxon>
        <taxon>Burkholderiales</taxon>
        <taxon>Burkholderiaceae</taxon>
        <taxon>Burkholderia</taxon>
        <taxon>Burkholderia cepacia complex</taxon>
    </lineage>
</organism>
<evidence type="ECO:0000313" key="2">
    <source>
        <dbReference type="Proteomes" id="UP000062912"/>
    </source>
</evidence>
<reference evidence="1 2" key="1">
    <citation type="submission" date="2015-11" db="EMBL/GenBank/DDBJ databases">
        <title>Expanding the genomic diversity of Burkholderia species for the development of highly accurate diagnostics.</title>
        <authorList>
            <person name="Sahl J."/>
            <person name="Keim P."/>
            <person name="Wagner D."/>
        </authorList>
    </citation>
    <scope>NUCLEOTIDE SEQUENCE [LARGE SCALE GENOMIC DNA]</scope>
    <source>
        <strain evidence="1 2">MSMB368WGS</strain>
    </source>
</reference>
<proteinExistence type="predicted"/>
<accession>A0A132EKS0</accession>
<sequence>MGMSAPVPLPAGPWQNLFRHALTLVDEIRKHGTSNPFWTFGGGTVLMLRHGHRIAVIVRPHGTGSW</sequence>
<evidence type="ECO:0000313" key="1">
    <source>
        <dbReference type="EMBL" id="KWF33331.1"/>
    </source>
</evidence>
<dbReference type="Proteomes" id="UP000062912">
    <property type="component" value="Unassembled WGS sequence"/>
</dbReference>